<dbReference type="InterPro" id="IPR029063">
    <property type="entry name" value="SAM-dependent_MTases_sf"/>
</dbReference>
<dbReference type="Pfam" id="PF02475">
    <property type="entry name" value="TRM5-TYW2_MTfase"/>
    <property type="match status" value="1"/>
</dbReference>
<reference evidence="13" key="3">
    <citation type="submission" date="2018-07" db="EMBL/GenBank/DDBJ databases">
        <authorList>
            <person name="Quirk P.G."/>
            <person name="Krulwich T.A."/>
        </authorList>
    </citation>
    <scope>NUCLEOTIDE SEQUENCE</scope>
    <source>
        <strain evidence="13">96224</strain>
    </source>
</reference>
<evidence type="ECO:0000256" key="5">
    <source>
        <dbReference type="ARBA" id="ARBA00022691"/>
    </source>
</evidence>
<dbReference type="Proteomes" id="UP000053110">
    <property type="component" value="Unassembled WGS sequence"/>
</dbReference>
<dbReference type="PANTHER" id="PTHR23245:SF36">
    <property type="entry name" value="TRNA (GUANINE(37)-N1)-METHYLTRANSFERASE"/>
    <property type="match status" value="1"/>
</dbReference>
<reference evidence="12" key="2">
    <citation type="submission" date="2013-01" db="EMBL/GenBank/DDBJ databases">
        <title>The wheat powdery mildew genome reveals unique evolution of an obligate biotroph.</title>
        <authorList>
            <person name="Oberhaensli S."/>
            <person name="Wicker T."/>
            <person name="Keller B."/>
        </authorList>
    </citation>
    <scope>NUCLEOTIDE SEQUENCE</scope>
    <source>
        <strain evidence="12">96224</strain>
    </source>
</reference>
<dbReference type="PANTHER" id="PTHR23245">
    <property type="entry name" value="TRNA METHYLTRANSFERASE"/>
    <property type="match status" value="1"/>
</dbReference>
<dbReference type="HAMAP" id="MF_03152">
    <property type="entry name" value="TRM5"/>
    <property type="match status" value="1"/>
</dbReference>
<dbReference type="InterPro" id="IPR030382">
    <property type="entry name" value="MeTrfase_TRM5/TYW2"/>
</dbReference>
<name>A0A061HK19_BLUGR</name>
<accession>A0A061HK19</accession>
<keyword evidence="8 10" id="KW-0539">Nucleus</keyword>
<dbReference type="OrthoDB" id="408788at2759"/>
<comment type="function">
    <text evidence="10">Specifically methylates the N1 position of guanosine-37 in various cytoplasmic and mitochondrial tRNAs. Methylation is not dependent on the nature of the nucleoside 5' of the target nucleoside. This is the first step in the biosynthesis of wybutosine (yW), a modified base adjacent to the anticodon of tRNAs and required for accurate decoding.</text>
</comment>
<evidence type="ECO:0000256" key="1">
    <source>
        <dbReference type="ARBA" id="ARBA00009775"/>
    </source>
</evidence>
<evidence type="ECO:0000256" key="8">
    <source>
        <dbReference type="ARBA" id="ARBA00023242"/>
    </source>
</evidence>
<keyword evidence="4 10" id="KW-0808">Transferase</keyword>
<evidence type="ECO:0000313" key="12">
    <source>
        <dbReference type="EMBL" id="EPQ65411.1"/>
    </source>
</evidence>
<evidence type="ECO:0000313" key="13">
    <source>
        <dbReference type="EMBL" id="SUZ09624.1"/>
    </source>
</evidence>
<dbReference type="GO" id="GO:0052906">
    <property type="term" value="F:tRNA (guanine(37)-N1)-methyltransferase activity"/>
    <property type="evidence" value="ECO:0007669"/>
    <property type="project" value="UniProtKB-UniRule"/>
</dbReference>
<dbReference type="Gene3D" id="3.40.50.150">
    <property type="entry name" value="Vaccinia Virus protein VP39"/>
    <property type="match status" value="1"/>
</dbReference>
<evidence type="ECO:0000256" key="3">
    <source>
        <dbReference type="ARBA" id="ARBA00022603"/>
    </source>
</evidence>
<dbReference type="GO" id="GO:0005634">
    <property type="term" value="C:nucleus"/>
    <property type="evidence" value="ECO:0007669"/>
    <property type="project" value="UniProtKB-SubCell"/>
</dbReference>
<keyword evidence="6 10" id="KW-0819">tRNA processing</keyword>
<comment type="subcellular location">
    <subcellularLocation>
        <location evidence="10">Mitochondrion matrix</location>
    </subcellularLocation>
    <subcellularLocation>
        <location evidence="10">Nucleus</location>
    </subcellularLocation>
    <subcellularLocation>
        <location evidence="10">Cytoplasm</location>
    </subcellularLocation>
    <text evidence="10">Predominantly in the mitochondria and in the nucleus.</text>
</comment>
<evidence type="ECO:0000256" key="7">
    <source>
        <dbReference type="ARBA" id="ARBA00023128"/>
    </source>
</evidence>
<comment type="similarity">
    <text evidence="10">Belongs to the TRM5 / TYW2 family.</text>
</comment>
<evidence type="ECO:0000256" key="6">
    <source>
        <dbReference type="ARBA" id="ARBA00022694"/>
    </source>
</evidence>
<feature type="binding site" evidence="10">
    <location>
        <begin position="295"/>
        <end position="296"/>
    </location>
    <ligand>
        <name>S-adenosyl-L-methionine</name>
        <dbReference type="ChEBI" id="CHEBI:59789"/>
    </ligand>
</feature>
<dbReference type="EMBL" id="KE375026">
    <property type="protein sequence ID" value="EPQ65411.1"/>
    <property type="molecule type" value="Genomic_DNA"/>
</dbReference>
<dbReference type="Pfam" id="PF25133">
    <property type="entry name" value="TYW2_N_2"/>
    <property type="match status" value="1"/>
</dbReference>
<comment type="catalytic activity">
    <reaction evidence="9 10">
        <text>guanosine(37) in tRNA + S-adenosyl-L-methionine = N(1)-methylguanosine(37) in tRNA + S-adenosyl-L-homocysteine + H(+)</text>
        <dbReference type="Rhea" id="RHEA:36899"/>
        <dbReference type="Rhea" id="RHEA-COMP:10145"/>
        <dbReference type="Rhea" id="RHEA-COMP:10147"/>
        <dbReference type="ChEBI" id="CHEBI:15378"/>
        <dbReference type="ChEBI" id="CHEBI:57856"/>
        <dbReference type="ChEBI" id="CHEBI:59789"/>
        <dbReference type="ChEBI" id="CHEBI:73542"/>
        <dbReference type="ChEBI" id="CHEBI:74269"/>
        <dbReference type="EC" id="2.1.1.228"/>
    </reaction>
</comment>
<evidence type="ECO:0000256" key="2">
    <source>
        <dbReference type="ARBA" id="ARBA00022490"/>
    </source>
</evidence>
<gene>
    <name evidence="10" type="primary">TRM5</name>
    <name evidence="12" type="ORF">BGT96224_2560</name>
    <name evidence="13" type="ORF">BGT96224V2_LOCUS2777</name>
</gene>
<dbReference type="PROSITE" id="PS51684">
    <property type="entry name" value="SAM_MT_TRM5_TYW2"/>
    <property type="match status" value="1"/>
</dbReference>
<evidence type="ECO:0000256" key="10">
    <source>
        <dbReference type="HAMAP-Rule" id="MF_03152"/>
    </source>
</evidence>
<dbReference type="EC" id="2.1.1.228" evidence="10"/>
<dbReference type="InterPro" id="IPR056743">
    <property type="entry name" value="TRM5-TYW2-like_MTfase"/>
</dbReference>
<feature type="binding site" evidence="10">
    <location>
        <begin position="267"/>
        <end position="268"/>
    </location>
    <ligand>
        <name>S-adenosyl-L-methionine</name>
        <dbReference type="ChEBI" id="CHEBI:59789"/>
    </ligand>
</feature>
<reference evidence="14" key="1">
    <citation type="journal article" date="2013" name="Nat. Genet.">
        <title>The wheat powdery mildew genome shows the unique evolution of an obligate biotroph.</title>
        <authorList>
            <person name="Wicker T."/>
            <person name="Oberhaensli S."/>
            <person name="Parlange F."/>
            <person name="Buchmann J.P."/>
            <person name="Shatalina M."/>
            <person name="Roffler S."/>
            <person name="Ben-David R."/>
            <person name="Dolezel J."/>
            <person name="Simkova H."/>
            <person name="Schulze-Lefert P."/>
            <person name="Spanu P.D."/>
            <person name="Bruggmann R."/>
            <person name="Amselem J."/>
            <person name="Quesneville H."/>
            <person name="Ver Loren van Themaat E."/>
            <person name="Paape T."/>
            <person name="Shimizu K.K."/>
            <person name="Keller B."/>
        </authorList>
    </citation>
    <scope>NUCLEOTIDE SEQUENCE [LARGE SCALE GENOMIC DNA]</scope>
    <source>
        <strain evidence="14">96224</strain>
    </source>
</reference>
<organism evidence="13">
    <name type="scientific">Blumeria graminis f. sp. tritici 96224</name>
    <dbReference type="NCBI Taxonomy" id="1268274"/>
    <lineage>
        <taxon>Eukaryota</taxon>
        <taxon>Fungi</taxon>
        <taxon>Dikarya</taxon>
        <taxon>Ascomycota</taxon>
        <taxon>Pezizomycotina</taxon>
        <taxon>Leotiomycetes</taxon>
        <taxon>Erysiphales</taxon>
        <taxon>Erysiphaceae</taxon>
        <taxon>Blumeria</taxon>
    </lineage>
</organism>
<feature type="binding site" evidence="10">
    <location>
        <position position="354"/>
    </location>
    <ligand>
        <name>S-adenosyl-L-methionine</name>
        <dbReference type="ChEBI" id="CHEBI:59789"/>
    </ligand>
</feature>
<evidence type="ECO:0000256" key="9">
    <source>
        <dbReference type="ARBA" id="ARBA00047783"/>
    </source>
</evidence>
<keyword evidence="7 10" id="KW-0496">Mitochondrion</keyword>
<comment type="similarity">
    <text evidence="1">Belongs to the class I-like SAM-binding methyltransferase superfamily. TRM5/TYW2 family.</text>
</comment>
<dbReference type="Gene3D" id="3.30.300.110">
    <property type="entry name" value="Met-10+ protein-like domains"/>
    <property type="match status" value="1"/>
</dbReference>
<dbReference type="EMBL" id="UIGY01000053">
    <property type="protein sequence ID" value="SUZ09624.1"/>
    <property type="molecule type" value="Genomic_DNA"/>
</dbReference>
<sequence length="464" mass="52988">MTFRPPVLRSATTILDRSLFCQTFPLAAARVYDSKNLSRYRNELGKSREILKLERLLNIRPDPDPEVAARGGKCVLLAPQVKPEDPTSWSNLLQEAVKAKELKVLPYNLKLDYDYWNYMEIMTSILPNDAQGEIPVGFAIVGHIAHLNLRDEYLPYKKLIAEVLIDKNPRIRTVINKTDGVGNQSEYRTFGYEVLAGPDEMNVELSEGDCIFKFDYSKVYWNSRLQTEHKRLIDTFKPGEIVIDVMAGIGPFAIPAGKKKVFVWANDLNPESYKSMSEGVVRNKVDLFVRTFCQDGRSFIKHVTDELFQLGKMGQNFVHVSGKSSLRRNQKQLSNSTPDTQIFFPSTPSHFVMNLPATAIEFCDAFLGLYAGSEKFFCPHTERLLPKVHVHCFSTKSNDNVRETVEVCERLSKVMGYNMKPRFATGDLGEGEVRVWDVRDISPKKRMFCAEFRIPQDVAFWTSR</sequence>
<keyword evidence="2 10" id="KW-0963">Cytoplasm</keyword>
<evidence type="ECO:0000313" key="14">
    <source>
        <dbReference type="Proteomes" id="UP000053110"/>
    </source>
</evidence>
<feature type="domain" description="SAM-dependent methyltransferase TRM5/TYW2-type" evidence="11">
    <location>
        <begin position="138"/>
        <end position="456"/>
    </location>
</feature>
<protein>
    <recommendedName>
        <fullName evidence="10">tRNA (guanine(37)-N1)-methyltransferase</fullName>
        <ecNumber evidence="10">2.1.1.228</ecNumber>
    </recommendedName>
    <alternativeName>
        <fullName evidence="10">M1G-methyltransferase</fullName>
    </alternativeName>
    <alternativeName>
        <fullName evidence="10">tRNA [GM37] methyltransferase</fullName>
    </alternativeName>
    <alternativeName>
        <fullName evidence="10">tRNA methyltransferase 5</fullName>
    </alternativeName>
</protein>
<dbReference type="FunFam" id="3.30.300.110:FF:000001">
    <property type="entry name" value="tRNA (guanine(37)-N1)-methyltransferase"/>
    <property type="match status" value="1"/>
</dbReference>
<dbReference type="GO" id="GO:0070901">
    <property type="term" value="P:mitochondrial tRNA methylation"/>
    <property type="evidence" value="ECO:0007669"/>
    <property type="project" value="TreeGrafter"/>
</dbReference>
<dbReference type="HOGENOM" id="CLU_022610_2_2_1"/>
<dbReference type="GO" id="GO:0002939">
    <property type="term" value="P:tRNA N1-guanine methylation"/>
    <property type="evidence" value="ECO:0007669"/>
    <property type="project" value="TreeGrafter"/>
</dbReference>
<comment type="subunit">
    <text evidence="10">Monomer.</text>
</comment>
<keyword evidence="5 10" id="KW-0949">S-adenosyl-L-methionine</keyword>
<feature type="binding site" evidence="10">
    <location>
        <position position="229"/>
    </location>
    <ligand>
        <name>S-adenosyl-L-methionine</name>
        <dbReference type="ChEBI" id="CHEBI:59789"/>
    </ligand>
</feature>
<dbReference type="InterPro" id="IPR056744">
    <property type="entry name" value="TRM5/TYW2-like_N"/>
</dbReference>
<evidence type="ECO:0000256" key="4">
    <source>
        <dbReference type="ARBA" id="ARBA00022679"/>
    </source>
</evidence>
<dbReference type="AlphaFoldDB" id="A0A061HK19"/>
<dbReference type="SUPFAM" id="SSF53335">
    <property type="entry name" value="S-adenosyl-L-methionine-dependent methyltransferases"/>
    <property type="match status" value="1"/>
</dbReference>
<dbReference type="InterPro" id="IPR025792">
    <property type="entry name" value="tRNA_Gua_MeTrfase_euk"/>
</dbReference>
<dbReference type="GO" id="GO:0005759">
    <property type="term" value="C:mitochondrial matrix"/>
    <property type="evidence" value="ECO:0007669"/>
    <property type="project" value="UniProtKB-SubCell"/>
</dbReference>
<evidence type="ECO:0000259" key="11">
    <source>
        <dbReference type="PROSITE" id="PS51684"/>
    </source>
</evidence>
<proteinExistence type="inferred from homology"/>
<keyword evidence="3 10" id="KW-0489">Methyltransferase</keyword>